<comment type="caution">
    <text evidence="1">The sequence shown here is derived from an EMBL/GenBank/DDBJ whole genome shotgun (WGS) entry which is preliminary data.</text>
</comment>
<accession>A0AAI8YF52</accession>
<protein>
    <submittedName>
        <fullName evidence="1">Uu.00g099550.m01.CDS01</fullName>
    </submittedName>
</protein>
<evidence type="ECO:0000313" key="1">
    <source>
        <dbReference type="EMBL" id="CAJ2502561.1"/>
    </source>
</evidence>
<dbReference type="Proteomes" id="UP001295740">
    <property type="component" value="Unassembled WGS sequence"/>
</dbReference>
<dbReference type="EMBL" id="CAUWAG010000004">
    <property type="protein sequence ID" value="CAJ2502561.1"/>
    <property type="molecule type" value="Genomic_DNA"/>
</dbReference>
<gene>
    <name evidence="1" type="ORF">KHLLAP_LOCUS3029</name>
</gene>
<keyword evidence="2" id="KW-1185">Reference proteome</keyword>
<sequence length="49" mass="5426">MALNREFSYGPKELHLSEFTLEARAGTSESGGTVIKTDDHSRCNIRGGW</sequence>
<evidence type="ECO:0000313" key="2">
    <source>
        <dbReference type="Proteomes" id="UP001295740"/>
    </source>
</evidence>
<organism evidence="1 2">
    <name type="scientific">Anthostomella pinea</name>
    <dbReference type="NCBI Taxonomy" id="933095"/>
    <lineage>
        <taxon>Eukaryota</taxon>
        <taxon>Fungi</taxon>
        <taxon>Dikarya</taxon>
        <taxon>Ascomycota</taxon>
        <taxon>Pezizomycotina</taxon>
        <taxon>Sordariomycetes</taxon>
        <taxon>Xylariomycetidae</taxon>
        <taxon>Xylariales</taxon>
        <taxon>Xylariaceae</taxon>
        <taxon>Anthostomella</taxon>
    </lineage>
</organism>
<reference evidence="1" key="1">
    <citation type="submission" date="2023-10" db="EMBL/GenBank/DDBJ databases">
        <authorList>
            <person name="Hackl T."/>
        </authorList>
    </citation>
    <scope>NUCLEOTIDE SEQUENCE</scope>
</reference>
<name>A0AAI8YF52_9PEZI</name>
<dbReference type="AlphaFoldDB" id="A0AAI8YF52"/>
<proteinExistence type="predicted"/>